<keyword evidence="3" id="KW-1185">Reference proteome</keyword>
<feature type="compositionally biased region" description="Basic residues" evidence="1">
    <location>
        <begin position="205"/>
        <end position="214"/>
    </location>
</feature>
<feature type="region of interest" description="Disordered" evidence="1">
    <location>
        <begin position="40"/>
        <end position="64"/>
    </location>
</feature>
<gene>
    <name evidence="2" type="ORF">UCRPA7_3461</name>
</gene>
<dbReference type="OrthoDB" id="5245686at2759"/>
<dbReference type="AlphaFoldDB" id="R8BP39"/>
<dbReference type="Proteomes" id="UP000014074">
    <property type="component" value="Unassembled WGS sequence"/>
</dbReference>
<dbReference type="RefSeq" id="XP_007914213.1">
    <property type="nucleotide sequence ID" value="XM_007916022.1"/>
</dbReference>
<dbReference type="KEGG" id="tmn:UCRPA7_3461"/>
<dbReference type="HOGENOM" id="CLU_787979_0_0_1"/>
<feature type="compositionally biased region" description="Basic and acidic residues" evidence="1">
    <location>
        <begin position="318"/>
        <end position="339"/>
    </location>
</feature>
<sequence>MPRIDSGTQTEDLFRPKTPLQMLMKNAMSQEFRAPTPAIEIPDAEDPHAKQLSRARSVRRKRRQTIRDAEELVAAAVVIYAAAEALSPPGSPPLASNLEKELAKEEEPVVLSLSDSTAQGAVVENSIGEEDALRKSVADLLAEDKSRELNARSKKERTPEEQAAHDKRKERRLAREKERLNDSSPSKSPSKSSKGKEPETEKSSSHRSSRRHSHASATVTKEDSPVPPPKKFFDMKNGQSVLQSNFGPREGSVDKEIARPELPQRSNTTRSAKGGVRKSVDASRAKLQKTRDEGSEDAKEATAAESSDAGPGDAPAAGDEHRKNRQERRQKEGGKDHSKPGFRAVIKRFFTS</sequence>
<accession>R8BP39</accession>
<organism evidence="2 3">
    <name type="scientific">Phaeoacremonium minimum (strain UCR-PA7)</name>
    <name type="common">Esca disease fungus</name>
    <name type="synonym">Togninia minima</name>
    <dbReference type="NCBI Taxonomy" id="1286976"/>
    <lineage>
        <taxon>Eukaryota</taxon>
        <taxon>Fungi</taxon>
        <taxon>Dikarya</taxon>
        <taxon>Ascomycota</taxon>
        <taxon>Pezizomycotina</taxon>
        <taxon>Sordariomycetes</taxon>
        <taxon>Sordariomycetidae</taxon>
        <taxon>Togniniales</taxon>
        <taxon>Togniniaceae</taxon>
        <taxon>Phaeoacremonium</taxon>
    </lineage>
</organism>
<feature type="compositionally biased region" description="Basic residues" evidence="1">
    <location>
        <begin position="51"/>
        <end position="64"/>
    </location>
</feature>
<feature type="compositionally biased region" description="Basic and acidic residues" evidence="1">
    <location>
        <begin position="194"/>
        <end position="204"/>
    </location>
</feature>
<feature type="region of interest" description="Disordered" evidence="1">
    <location>
        <begin position="109"/>
        <end position="352"/>
    </location>
</feature>
<evidence type="ECO:0000313" key="3">
    <source>
        <dbReference type="Proteomes" id="UP000014074"/>
    </source>
</evidence>
<reference evidence="3" key="1">
    <citation type="journal article" date="2013" name="Genome Announc.">
        <title>Draft genome sequence of the ascomycete Phaeoacremonium aleophilum strain UCR-PA7, a causal agent of the esca disease complex in grapevines.</title>
        <authorList>
            <person name="Blanco-Ulate B."/>
            <person name="Rolshausen P."/>
            <person name="Cantu D."/>
        </authorList>
    </citation>
    <scope>NUCLEOTIDE SEQUENCE [LARGE SCALE GENOMIC DNA]</scope>
    <source>
        <strain evidence="3">UCR-PA7</strain>
    </source>
</reference>
<evidence type="ECO:0000313" key="2">
    <source>
        <dbReference type="EMBL" id="EOO01055.1"/>
    </source>
</evidence>
<dbReference type="eggNOG" id="ENOG502SP7R">
    <property type="taxonomic scope" value="Eukaryota"/>
</dbReference>
<name>R8BP39_PHAM7</name>
<proteinExistence type="predicted"/>
<dbReference type="GeneID" id="19323813"/>
<dbReference type="EMBL" id="KB933044">
    <property type="protein sequence ID" value="EOO01055.1"/>
    <property type="molecule type" value="Genomic_DNA"/>
</dbReference>
<feature type="compositionally biased region" description="Low complexity" evidence="1">
    <location>
        <begin position="308"/>
        <end position="317"/>
    </location>
</feature>
<evidence type="ECO:0000256" key="1">
    <source>
        <dbReference type="SAM" id="MobiDB-lite"/>
    </source>
</evidence>
<feature type="compositionally biased region" description="Basic and acidic residues" evidence="1">
    <location>
        <begin position="278"/>
        <end position="302"/>
    </location>
</feature>
<feature type="compositionally biased region" description="Basic and acidic residues" evidence="1">
    <location>
        <begin position="131"/>
        <end position="181"/>
    </location>
</feature>
<feature type="compositionally biased region" description="Polar residues" evidence="1">
    <location>
        <begin position="237"/>
        <end position="246"/>
    </location>
</feature>
<protein>
    <submittedName>
        <fullName evidence="2">Uncharacterized protein</fullName>
    </submittedName>
</protein>
<feature type="compositionally biased region" description="Low complexity" evidence="1">
    <location>
        <begin position="183"/>
        <end position="192"/>
    </location>
</feature>